<organism evidence="2 3">
    <name type="scientific">Asticcacaulis biprosthecium C19</name>
    <dbReference type="NCBI Taxonomy" id="715226"/>
    <lineage>
        <taxon>Bacteria</taxon>
        <taxon>Pseudomonadati</taxon>
        <taxon>Pseudomonadota</taxon>
        <taxon>Alphaproteobacteria</taxon>
        <taxon>Caulobacterales</taxon>
        <taxon>Caulobacteraceae</taxon>
        <taxon>Asticcacaulis</taxon>
    </lineage>
</organism>
<dbReference type="Pfam" id="PF13801">
    <property type="entry name" value="Metal_resist"/>
    <property type="match status" value="1"/>
</dbReference>
<evidence type="ECO:0000313" key="2">
    <source>
        <dbReference type="EMBL" id="EGF91287.1"/>
    </source>
</evidence>
<protein>
    <submittedName>
        <fullName evidence="2">Integral membrane protein</fullName>
    </submittedName>
</protein>
<sequence>MAGKIKWVLGASIVLNVFLLAAMGGSAYVVKQHCKSKAPAPMASTWDKATKDMPPEAKARIKGLMKQSALSGEEDMAKARDLRAEAARLAATNPYEPARIAALSEEARSYEDQARAKVERALIEGMAALSADERRLVADHLLKASFRFRYFLMKPTDAKPGEANASASK</sequence>
<dbReference type="RefSeq" id="WP_006273487.1">
    <property type="nucleotide sequence ID" value="NZ_GL883078.1"/>
</dbReference>
<dbReference type="InterPro" id="IPR025961">
    <property type="entry name" value="Metal_resist"/>
</dbReference>
<dbReference type="AlphaFoldDB" id="F4QPM9"/>
<gene>
    <name evidence="2" type="ORF">ABI_27020</name>
</gene>
<feature type="transmembrane region" description="Helical" evidence="1">
    <location>
        <begin position="7"/>
        <end position="30"/>
    </location>
</feature>
<dbReference type="OrthoDB" id="7172888at2"/>
<name>F4QPM9_9CAUL</name>
<dbReference type="Proteomes" id="UP000006512">
    <property type="component" value="Unassembled WGS sequence"/>
</dbReference>
<keyword evidence="1" id="KW-0812">Transmembrane</keyword>
<evidence type="ECO:0000313" key="3">
    <source>
        <dbReference type="Proteomes" id="UP000006512"/>
    </source>
</evidence>
<dbReference type="eggNOG" id="COG5612">
    <property type="taxonomic scope" value="Bacteria"/>
</dbReference>
<dbReference type="HOGENOM" id="CLU_1575299_0_0_5"/>
<keyword evidence="1" id="KW-0472">Membrane</keyword>
<accession>F4QPM9</accession>
<evidence type="ECO:0000256" key="1">
    <source>
        <dbReference type="SAM" id="Phobius"/>
    </source>
</evidence>
<reference evidence="3" key="1">
    <citation type="submission" date="2011-03" db="EMBL/GenBank/DDBJ databases">
        <title>Draft genome sequence of Brevundimonas diminuta.</title>
        <authorList>
            <person name="Brown P.J.B."/>
            <person name="Buechlein A."/>
            <person name="Hemmerich C."/>
            <person name="Brun Y.V."/>
        </authorList>
    </citation>
    <scope>NUCLEOTIDE SEQUENCE [LARGE SCALE GENOMIC DNA]</scope>
    <source>
        <strain evidence="3">C19</strain>
    </source>
</reference>
<proteinExistence type="predicted"/>
<dbReference type="EMBL" id="GL883078">
    <property type="protein sequence ID" value="EGF91287.1"/>
    <property type="molecule type" value="Genomic_DNA"/>
</dbReference>
<dbReference type="STRING" id="715226.ABI_27020"/>
<keyword evidence="3" id="KW-1185">Reference proteome</keyword>
<keyword evidence="1" id="KW-1133">Transmembrane helix</keyword>